<feature type="region of interest" description="Disordered" evidence="2">
    <location>
        <begin position="299"/>
        <end position="350"/>
    </location>
</feature>
<dbReference type="EMBL" id="JACAZI010000036">
    <property type="protein sequence ID" value="KAF7328382.1"/>
    <property type="molecule type" value="Genomic_DNA"/>
</dbReference>
<comment type="caution">
    <text evidence="3">The sequence shown here is derived from an EMBL/GenBank/DDBJ whole genome shotgun (WGS) entry which is preliminary data.</text>
</comment>
<evidence type="ECO:0000256" key="1">
    <source>
        <dbReference type="SAM" id="Coils"/>
    </source>
</evidence>
<reference evidence="3" key="1">
    <citation type="submission" date="2020-05" db="EMBL/GenBank/DDBJ databases">
        <title>Mycena genomes resolve the evolution of fungal bioluminescence.</title>
        <authorList>
            <person name="Tsai I.J."/>
        </authorList>
    </citation>
    <scope>NUCLEOTIDE SEQUENCE</scope>
    <source>
        <strain evidence="3">CCC161011</strain>
    </source>
</reference>
<dbReference type="OrthoDB" id="3060478at2759"/>
<feature type="coiled-coil region" evidence="1">
    <location>
        <begin position="359"/>
        <end position="446"/>
    </location>
</feature>
<organism evidence="3 4">
    <name type="scientific">Mycena venus</name>
    <dbReference type="NCBI Taxonomy" id="2733690"/>
    <lineage>
        <taxon>Eukaryota</taxon>
        <taxon>Fungi</taxon>
        <taxon>Dikarya</taxon>
        <taxon>Basidiomycota</taxon>
        <taxon>Agaricomycotina</taxon>
        <taxon>Agaricomycetes</taxon>
        <taxon>Agaricomycetidae</taxon>
        <taxon>Agaricales</taxon>
        <taxon>Marasmiineae</taxon>
        <taxon>Mycenaceae</taxon>
        <taxon>Mycena</taxon>
    </lineage>
</organism>
<keyword evidence="4" id="KW-1185">Reference proteome</keyword>
<dbReference type="PANTHER" id="PTHR31915:SF6">
    <property type="entry name" value="SKICH DOMAIN-CONTAINING PROTEIN"/>
    <property type="match status" value="1"/>
</dbReference>
<feature type="coiled-coil region" evidence="1">
    <location>
        <begin position="178"/>
        <end position="240"/>
    </location>
</feature>
<proteinExistence type="predicted"/>
<keyword evidence="1" id="KW-0175">Coiled coil</keyword>
<feature type="region of interest" description="Disordered" evidence="2">
    <location>
        <begin position="102"/>
        <end position="125"/>
    </location>
</feature>
<protein>
    <submittedName>
        <fullName evidence="3">Uncharacterized protein</fullName>
    </submittedName>
</protein>
<dbReference type="AlphaFoldDB" id="A0A8H6WSJ9"/>
<dbReference type="InterPro" id="IPR051002">
    <property type="entry name" value="UBA_autophagy_assoc_protein"/>
</dbReference>
<sequence>MDVLEDHPELAPEVACGVLSKALTAARASNAELEHKLKDHALALKDTQTLYENERASGKKLRDTLQAQYLELRRGETALKEGQEEVRRNTEALQARYDELRTKETDVEESRREMETKGTKLSELQEKETRLDNWRREVEAQMETREVALSTARRLLEEKMEGFKEMTATLVRETQAKAHNLQAHLKATIAEKTELQRALENVKLDLTAKTETCATLSETTRNLEENLTNAQERFDSALADEVGQRRRAETALAEHTSKSAAQFEAYKAASDGTLLELQTRIAALRAEYARVEGEVREMCARPRVPDTTGDAVAESSSGSDMPDAEPAPTRSDADADADAAASEACPDQRAQELEWTTALGELRRELDEAHGRLAEREAANKDLRAAIEARDAQLRAQREKSQARIVKLEESLADADGEHTKLIGTLKQRKVEISELRASLAAAKAETTKLRTSWEASEAEQGSRYEDLRARYTTLYEQYQAASTSAPLITTNDPDPDADKAELKLELEALKKENETLRAGKRTLQEMNKNLQSSVLRAGAQVKEELQRTADAERLDLENANKALGEEVTRLRAVVEVCRRRFQSQPVATSSQTQTAAGVQDNSRDSKDEEDPLARHRLRVRQRQASDDPESSSGQLGRRRPPLEERSMYAGFMKRFPHPADRPPFRRIQSICKAEAFSGEMFLKNFPTGRRTLHCPEALPLVRQRQLSCVGIRPVFVQTSKLAGAVYYAGMYKVHSLREVHPPGALVCSDVSRHAIAREIELHQGSPGFFDDYFPGGEIRTECFGLQCVGFDNRLYATLLAVASSMNAGQKRKAGPEVEDPRVTGNNKLQRV</sequence>
<feature type="region of interest" description="Disordered" evidence="2">
    <location>
        <begin position="582"/>
        <end position="643"/>
    </location>
</feature>
<feature type="coiled-coil region" evidence="1">
    <location>
        <begin position="500"/>
        <end position="563"/>
    </location>
</feature>
<accession>A0A8H6WSJ9</accession>
<evidence type="ECO:0000313" key="4">
    <source>
        <dbReference type="Proteomes" id="UP000620124"/>
    </source>
</evidence>
<feature type="region of interest" description="Disordered" evidence="2">
    <location>
        <begin position="810"/>
        <end position="832"/>
    </location>
</feature>
<feature type="compositionally biased region" description="Polar residues" evidence="2">
    <location>
        <begin position="583"/>
        <end position="601"/>
    </location>
</feature>
<evidence type="ECO:0000256" key="2">
    <source>
        <dbReference type="SAM" id="MobiDB-lite"/>
    </source>
</evidence>
<name>A0A8H6WSJ9_9AGAR</name>
<dbReference type="Proteomes" id="UP000620124">
    <property type="component" value="Unassembled WGS sequence"/>
</dbReference>
<gene>
    <name evidence="3" type="ORF">MVEN_02553800</name>
</gene>
<dbReference type="PANTHER" id="PTHR31915">
    <property type="entry name" value="SKICH DOMAIN-CONTAINING PROTEIN"/>
    <property type="match status" value="1"/>
</dbReference>
<evidence type="ECO:0000313" key="3">
    <source>
        <dbReference type="EMBL" id="KAF7328382.1"/>
    </source>
</evidence>